<name>B3EKM2_CHLPB</name>
<evidence type="ECO:0000313" key="1">
    <source>
        <dbReference type="EMBL" id="ACE03200.1"/>
    </source>
</evidence>
<dbReference type="HOGENOM" id="CLU_179376_0_1_10"/>
<accession>B3EKM2</accession>
<dbReference type="AlphaFoldDB" id="B3EKM2"/>
<dbReference type="EMBL" id="CP001101">
    <property type="protein sequence ID" value="ACE03200.1"/>
    <property type="molecule type" value="Genomic_DNA"/>
</dbReference>
<dbReference type="eggNOG" id="COG5450">
    <property type="taxonomic scope" value="Bacteria"/>
</dbReference>
<reference evidence="1" key="1">
    <citation type="submission" date="2008-06" db="EMBL/GenBank/DDBJ databases">
        <title>Complete sequence of Chlorobium phaeobacteroides BS1.</title>
        <authorList>
            <consortium name="US DOE Joint Genome Institute"/>
            <person name="Lucas S."/>
            <person name="Copeland A."/>
            <person name="Lapidus A."/>
            <person name="Glavina del Rio T."/>
            <person name="Dalin E."/>
            <person name="Tice H."/>
            <person name="Bruce D."/>
            <person name="Goodwin L."/>
            <person name="Pitluck S."/>
            <person name="Schmutz J."/>
            <person name="Larimer F."/>
            <person name="Land M."/>
            <person name="Hauser L."/>
            <person name="Kyrpides N."/>
            <person name="Ovchinnikova G."/>
            <person name="Li T."/>
            <person name="Liu Z."/>
            <person name="Zhao F."/>
            <person name="Overmann J."/>
            <person name="Bryant D.A."/>
            <person name="Richardson P."/>
        </authorList>
    </citation>
    <scope>NUCLEOTIDE SEQUENCE [LARGE SCALE GENOMIC DNA]</scope>
    <source>
        <strain evidence="1">BS1</strain>
    </source>
</reference>
<organism evidence="1">
    <name type="scientific">Chlorobium phaeobacteroides (strain BS1)</name>
    <dbReference type="NCBI Taxonomy" id="331678"/>
    <lineage>
        <taxon>Bacteria</taxon>
        <taxon>Pseudomonadati</taxon>
        <taxon>Chlorobiota</taxon>
        <taxon>Chlorobiia</taxon>
        <taxon>Chlorobiales</taxon>
        <taxon>Chlorobiaceae</taxon>
        <taxon>Chlorobium/Pelodictyon group</taxon>
        <taxon>Chlorobium</taxon>
    </lineage>
</organism>
<dbReference type="STRING" id="331678.Cphamn1_0231"/>
<gene>
    <name evidence="1" type="ordered locus">Cphamn1_0231</name>
</gene>
<proteinExistence type="predicted"/>
<dbReference type="InterPro" id="IPR019239">
    <property type="entry name" value="VapB_antitoxin"/>
</dbReference>
<dbReference type="Pfam" id="PF09957">
    <property type="entry name" value="VapB_antitoxin"/>
    <property type="match status" value="1"/>
</dbReference>
<sequence>MRTNIVIDDKLLREAFSVSDAKTKKALVEEALEVLIRLKKRKDLTELAGKVEFYEDFDYKKMRQVRE</sequence>
<evidence type="ECO:0008006" key="2">
    <source>
        <dbReference type="Google" id="ProtNLM"/>
    </source>
</evidence>
<protein>
    <recommendedName>
        <fullName evidence="2">Type II toxin-antitoxin system VapB family antitoxin</fullName>
    </recommendedName>
</protein>
<dbReference type="KEGG" id="cpb:Cphamn1_0231"/>
<dbReference type="OrthoDB" id="9805830at2"/>